<accession>A0A812LC25</accession>
<evidence type="ECO:0000313" key="2">
    <source>
        <dbReference type="EMBL" id="CAE7242016.1"/>
    </source>
</evidence>
<reference evidence="2" key="1">
    <citation type="submission" date="2021-02" db="EMBL/GenBank/DDBJ databases">
        <authorList>
            <person name="Dougan E. K."/>
            <person name="Rhodes N."/>
            <person name="Thang M."/>
            <person name="Chan C."/>
        </authorList>
    </citation>
    <scope>NUCLEOTIDE SEQUENCE</scope>
</reference>
<proteinExistence type="predicted"/>
<dbReference type="Proteomes" id="UP000604046">
    <property type="component" value="Unassembled WGS sequence"/>
</dbReference>
<evidence type="ECO:0000313" key="3">
    <source>
        <dbReference type="Proteomes" id="UP000604046"/>
    </source>
</evidence>
<protein>
    <submittedName>
        <fullName evidence="2">Uncharacterized protein</fullName>
    </submittedName>
</protein>
<sequence length="136" mass="15403">MVQVRLPKGERSERPLRGVRGVFIHPVKDEHWEDKLHERLGLTGPDMLDKVLLRVQAQLEKLEGPSKVPIIVLDIPCKTREGMDSVSTFAKYQCSDEAMDATAVKTQQQRAEPSFSHDLSQSQKPEASSVKLFTHR</sequence>
<dbReference type="OrthoDB" id="419630at2759"/>
<dbReference type="EMBL" id="CAJNDS010000957">
    <property type="protein sequence ID" value="CAE7242016.1"/>
    <property type="molecule type" value="Genomic_DNA"/>
</dbReference>
<feature type="compositionally biased region" description="Polar residues" evidence="1">
    <location>
        <begin position="104"/>
        <end position="126"/>
    </location>
</feature>
<keyword evidence="3" id="KW-1185">Reference proteome</keyword>
<dbReference type="AlphaFoldDB" id="A0A812LC25"/>
<name>A0A812LC25_9DINO</name>
<feature type="region of interest" description="Disordered" evidence="1">
    <location>
        <begin position="100"/>
        <end position="136"/>
    </location>
</feature>
<gene>
    <name evidence="2" type="ORF">SNAT2548_LOCUS11041</name>
</gene>
<organism evidence="2 3">
    <name type="scientific">Symbiodinium natans</name>
    <dbReference type="NCBI Taxonomy" id="878477"/>
    <lineage>
        <taxon>Eukaryota</taxon>
        <taxon>Sar</taxon>
        <taxon>Alveolata</taxon>
        <taxon>Dinophyceae</taxon>
        <taxon>Suessiales</taxon>
        <taxon>Symbiodiniaceae</taxon>
        <taxon>Symbiodinium</taxon>
    </lineage>
</organism>
<comment type="caution">
    <text evidence="2">The sequence shown here is derived from an EMBL/GenBank/DDBJ whole genome shotgun (WGS) entry which is preliminary data.</text>
</comment>
<evidence type="ECO:0000256" key="1">
    <source>
        <dbReference type="SAM" id="MobiDB-lite"/>
    </source>
</evidence>